<protein>
    <submittedName>
        <fullName evidence="8">TolC family protein</fullName>
    </submittedName>
</protein>
<accession>A0AAP2DGM5</accession>
<sequence length="374" mass="42453">MPRLTLIGNYTRNIDKPVIFLPESFGMGGATEIGADNNFNAYLDLSVPLYSRYNVSARNYAQENFHLRREQLRQAQQTVTNDVKKAYFACLLSSEIVRVRERALANAEDNHALIVQKLAQGVATEYDETSARVRASVFRNDLLDARDRRVPAENTLKLLLGLSPEASLRLTDSLYLDEQELTFIPDASELIKNSALRQNEHRVQISQGEIDMARSAYYPVLSGTGTYQYQSQQNDFRFSQYQWVLSSAVGLRLQVPLFNGMITRNRVQQNIIREGIARIELNYRCGYNEARFDELVSRLGYLKERIAVQTDNIALAGKAVALVRERYHYGKASLLEVNSAELDLVVARLSYLQSIADYKSSYSDLLILTGNEKP</sequence>
<dbReference type="InterPro" id="IPR051906">
    <property type="entry name" value="TolC-like"/>
</dbReference>
<comment type="similarity">
    <text evidence="2">Belongs to the outer membrane factor (OMF) (TC 1.B.17) family.</text>
</comment>
<dbReference type="AlphaFoldDB" id="A0AAP2DGM5"/>
<evidence type="ECO:0000256" key="5">
    <source>
        <dbReference type="ARBA" id="ARBA00022692"/>
    </source>
</evidence>
<dbReference type="GO" id="GO:0015562">
    <property type="term" value="F:efflux transmembrane transporter activity"/>
    <property type="evidence" value="ECO:0007669"/>
    <property type="project" value="InterPro"/>
</dbReference>
<evidence type="ECO:0000256" key="1">
    <source>
        <dbReference type="ARBA" id="ARBA00004442"/>
    </source>
</evidence>
<evidence type="ECO:0000256" key="3">
    <source>
        <dbReference type="ARBA" id="ARBA00022448"/>
    </source>
</evidence>
<dbReference type="GO" id="GO:0009279">
    <property type="term" value="C:cell outer membrane"/>
    <property type="evidence" value="ECO:0007669"/>
    <property type="project" value="UniProtKB-SubCell"/>
</dbReference>
<keyword evidence="6" id="KW-0472">Membrane</keyword>
<evidence type="ECO:0000313" key="8">
    <source>
        <dbReference type="EMBL" id="MBT1690731.1"/>
    </source>
</evidence>
<evidence type="ECO:0000256" key="4">
    <source>
        <dbReference type="ARBA" id="ARBA00022452"/>
    </source>
</evidence>
<proteinExistence type="inferred from homology"/>
<dbReference type="Proteomes" id="UP001319180">
    <property type="component" value="Unassembled WGS sequence"/>
</dbReference>
<keyword evidence="3" id="KW-0813">Transport</keyword>
<evidence type="ECO:0000256" key="2">
    <source>
        <dbReference type="ARBA" id="ARBA00007613"/>
    </source>
</evidence>
<dbReference type="EMBL" id="JAHESC010000083">
    <property type="protein sequence ID" value="MBT1690731.1"/>
    <property type="molecule type" value="Genomic_DNA"/>
</dbReference>
<keyword evidence="9" id="KW-1185">Reference proteome</keyword>
<dbReference type="Gene3D" id="1.20.1600.10">
    <property type="entry name" value="Outer membrane efflux proteins (OEP)"/>
    <property type="match status" value="1"/>
</dbReference>
<gene>
    <name evidence="8" type="ORF">KK078_29470</name>
</gene>
<dbReference type="RefSeq" id="WP_254094465.1">
    <property type="nucleotide sequence ID" value="NZ_JAHESC010000083.1"/>
</dbReference>
<dbReference type="PANTHER" id="PTHR30026">
    <property type="entry name" value="OUTER MEMBRANE PROTEIN TOLC"/>
    <property type="match status" value="1"/>
</dbReference>
<dbReference type="InterPro" id="IPR003423">
    <property type="entry name" value="OMP_efflux"/>
</dbReference>
<evidence type="ECO:0000256" key="6">
    <source>
        <dbReference type="ARBA" id="ARBA00023136"/>
    </source>
</evidence>
<reference evidence="8 9" key="1">
    <citation type="submission" date="2021-05" db="EMBL/GenBank/DDBJ databases">
        <title>A Polyphasic approach of four new species of the genus Ohtaekwangia: Ohtaekwangia histidinii sp. nov., Ohtaekwangia cretensis sp. nov., Ohtaekwangia indiensis sp. nov., Ohtaekwangia reichenbachii sp. nov. from diverse environment.</title>
        <authorList>
            <person name="Octaviana S."/>
        </authorList>
    </citation>
    <scope>NUCLEOTIDE SEQUENCE [LARGE SCALE GENOMIC DNA]</scope>
    <source>
        <strain evidence="8 9">PWU37</strain>
    </source>
</reference>
<dbReference type="GO" id="GO:1990281">
    <property type="term" value="C:efflux pump complex"/>
    <property type="evidence" value="ECO:0007669"/>
    <property type="project" value="TreeGrafter"/>
</dbReference>
<keyword evidence="4" id="KW-1134">Transmembrane beta strand</keyword>
<organism evidence="8 9">
    <name type="scientific">Dawidia soli</name>
    <dbReference type="NCBI Taxonomy" id="2782352"/>
    <lineage>
        <taxon>Bacteria</taxon>
        <taxon>Pseudomonadati</taxon>
        <taxon>Bacteroidota</taxon>
        <taxon>Cytophagia</taxon>
        <taxon>Cytophagales</taxon>
        <taxon>Chryseotaleaceae</taxon>
        <taxon>Dawidia</taxon>
    </lineage>
</organism>
<keyword evidence="7" id="KW-0998">Cell outer membrane</keyword>
<name>A0AAP2DGM5_9BACT</name>
<comment type="subcellular location">
    <subcellularLocation>
        <location evidence="1">Cell outer membrane</location>
    </subcellularLocation>
</comment>
<evidence type="ECO:0000313" key="9">
    <source>
        <dbReference type="Proteomes" id="UP001319180"/>
    </source>
</evidence>
<dbReference type="PANTHER" id="PTHR30026:SF20">
    <property type="entry name" value="OUTER MEMBRANE PROTEIN TOLC"/>
    <property type="match status" value="1"/>
</dbReference>
<keyword evidence="5" id="KW-0812">Transmembrane</keyword>
<evidence type="ECO:0000256" key="7">
    <source>
        <dbReference type="ARBA" id="ARBA00023237"/>
    </source>
</evidence>
<dbReference type="SUPFAM" id="SSF56954">
    <property type="entry name" value="Outer membrane efflux proteins (OEP)"/>
    <property type="match status" value="1"/>
</dbReference>
<dbReference type="Pfam" id="PF02321">
    <property type="entry name" value="OEP"/>
    <property type="match status" value="2"/>
</dbReference>
<dbReference type="GO" id="GO:0015288">
    <property type="term" value="F:porin activity"/>
    <property type="evidence" value="ECO:0007669"/>
    <property type="project" value="TreeGrafter"/>
</dbReference>
<comment type="caution">
    <text evidence="8">The sequence shown here is derived from an EMBL/GenBank/DDBJ whole genome shotgun (WGS) entry which is preliminary data.</text>
</comment>